<dbReference type="SUPFAM" id="SSF81606">
    <property type="entry name" value="PP2C-like"/>
    <property type="match status" value="1"/>
</dbReference>
<dbReference type="STRING" id="3818.A0A444Z2F4"/>
<keyword evidence="3" id="KW-1185">Reference proteome</keyword>
<proteinExistence type="predicted"/>
<evidence type="ECO:0000259" key="1">
    <source>
        <dbReference type="Pfam" id="PF00481"/>
    </source>
</evidence>
<dbReference type="InterPro" id="IPR036457">
    <property type="entry name" value="PPM-type-like_dom_sf"/>
</dbReference>
<name>A0A444Z2F4_ARAHY</name>
<dbReference type="Gene3D" id="3.60.40.10">
    <property type="entry name" value="PPM-type phosphatase domain"/>
    <property type="match status" value="1"/>
</dbReference>
<organism evidence="2 3">
    <name type="scientific">Arachis hypogaea</name>
    <name type="common">Peanut</name>
    <dbReference type="NCBI Taxonomy" id="3818"/>
    <lineage>
        <taxon>Eukaryota</taxon>
        <taxon>Viridiplantae</taxon>
        <taxon>Streptophyta</taxon>
        <taxon>Embryophyta</taxon>
        <taxon>Tracheophyta</taxon>
        <taxon>Spermatophyta</taxon>
        <taxon>Magnoliopsida</taxon>
        <taxon>eudicotyledons</taxon>
        <taxon>Gunneridae</taxon>
        <taxon>Pentapetalae</taxon>
        <taxon>rosids</taxon>
        <taxon>fabids</taxon>
        <taxon>Fabales</taxon>
        <taxon>Fabaceae</taxon>
        <taxon>Papilionoideae</taxon>
        <taxon>50 kb inversion clade</taxon>
        <taxon>dalbergioids sensu lato</taxon>
        <taxon>Dalbergieae</taxon>
        <taxon>Pterocarpus clade</taxon>
        <taxon>Arachis</taxon>
    </lineage>
</organism>
<dbReference type="Pfam" id="PF00481">
    <property type="entry name" value="PP2C"/>
    <property type="match status" value="1"/>
</dbReference>
<feature type="domain" description="PPM-type phosphatase" evidence="1">
    <location>
        <begin position="40"/>
        <end position="91"/>
    </location>
</feature>
<reference evidence="2 3" key="1">
    <citation type="submission" date="2019-01" db="EMBL/GenBank/DDBJ databases">
        <title>Sequencing of cultivated peanut Arachis hypogaea provides insights into genome evolution and oil improvement.</title>
        <authorList>
            <person name="Chen X."/>
        </authorList>
    </citation>
    <scope>NUCLEOTIDE SEQUENCE [LARGE SCALE GENOMIC DNA]</scope>
    <source>
        <strain evidence="3">cv. Fuhuasheng</strain>
        <tissue evidence="2">Leaves</tissue>
    </source>
</reference>
<comment type="caution">
    <text evidence="2">The sequence shown here is derived from an EMBL/GenBank/DDBJ whole genome shotgun (WGS) entry which is preliminary data.</text>
</comment>
<dbReference type="Proteomes" id="UP000289738">
    <property type="component" value="Chromosome B05"/>
</dbReference>
<protein>
    <recommendedName>
        <fullName evidence="1">PPM-type phosphatase domain-containing protein</fullName>
    </recommendedName>
</protein>
<accession>A0A444Z2F4</accession>
<dbReference type="EMBL" id="SDMP01000015">
    <property type="protein sequence ID" value="RYR08379.1"/>
    <property type="molecule type" value="Genomic_DNA"/>
</dbReference>
<evidence type="ECO:0000313" key="2">
    <source>
        <dbReference type="EMBL" id="RYR08379.1"/>
    </source>
</evidence>
<dbReference type="AlphaFoldDB" id="A0A444Z2F4"/>
<evidence type="ECO:0000313" key="3">
    <source>
        <dbReference type="Proteomes" id="UP000289738"/>
    </source>
</evidence>
<gene>
    <name evidence="2" type="ORF">Ahy_B05g076036</name>
</gene>
<sequence>MMMAGLQVEGGKVRMEGLAVGIQASDGRDIQIFFTGAKLAISETYQGTDSQFLDSEKDTFRDDGSTASTAVLVDNHLYVANVGDSGTIILAEWRSRKRDILVVRVLHRKGLIQHFGVGFRCATYF</sequence>
<dbReference type="InterPro" id="IPR001932">
    <property type="entry name" value="PPM-type_phosphatase-like_dom"/>
</dbReference>